<dbReference type="Proteomes" id="UP000016922">
    <property type="component" value="Unassembled WGS sequence"/>
</dbReference>
<dbReference type="OMA" id="SACYDEF"/>
<dbReference type="HOGENOM" id="CLU_1518009_0_0_1"/>
<evidence type="ECO:0000313" key="1">
    <source>
        <dbReference type="EMBL" id="EPE24426.1"/>
    </source>
</evidence>
<dbReference type="AlphaFoldDB" id="S3CX77"/>
<organism evidence="1 2">
    <name type="scientific">Glarea lozoyensis (strain ATCC 20868 / MF5171)</name>
    <dbReference type="NCBI Taxonomy" id="1116229"/>
    <lineage>
        <taxon>Eukaryota</taxon>
        <taxon>Fungi</taxon>
        <taxon>Dikarya</taxon>
        <taxon>Ascomycota</taxon>
        <taxon>Pezizomycotina</taxon>
        <taxon>Leotiomycetes</taxon>
        <taxon>Helotiales</taxon>
        <taxon>Helotiaceae</taxon>
        <taxon>Glarea</taxon>
    </lineage>
</organism>
<dbReference type="RefSeq" id="XP_008088514.1">
    <property type="nucleotide sequence ID" value="XM_008090323.1"/>
</dbReference>
<keyword evidence="2" id="KW-1185">Reference proteome</keyword>
<proteinExistence type="predicted"/>
<name>S3CX77_GLAL2</name>
<accession>S3CX77</accession>
<dbReference type="GeneID" id="19467327"/>
<dbReference type="PANTHER" id="PTHR35896:SF3">
    <property type="entry name" value="MAJOR FACILITATOR SUPERFAMILY TRANSPORTER"/>
    <property type="match status" value="1"/>
</dbReference>
<protein>
    <submittedName>
        <fullName evidence="1">Uncharacterized protein</fullName>
    </submittedName>
</protein>
<gene>
    <name evidence="1" type="ORF">GLAREA_08278</name>
</gene>
<dbReference type="EMBL" id="KE145373">
    <property type="protein sequence ID" value="EPE24426.1"/>
    <property type="molecule type" value="Genomic_DNA"/>
</dbReference>
<dbReference type="KEGG" id="glz:GLAREA_08278"/>
<dbReference type="PANTHER" id="PTHR35896">
    <property type="entry name" value="IG-LIKE DOMAIN-CONTAINING PROTEIN"/>
    <property type="match status" value="1"/>
</dbReference>
<evidence type="ECO:0000313" key="2">
    <source>
        <dbReference type="Proteomes" id="UP000016922"/>
    </source>
</evidence>
<dbReference type="OrthoDB" id="3501153at2759"/>
<sequence length="177" mass="19813">MIDGGEVCGTEIEGALAAGCKFDTLALTWLPSACYDEFVTQSSSDQLREESGLVKVDLNEFQFYADWNRTQPVTDLQFQQASLLNFGPAGVQTPFYTDTIYHKAHCQHVKELQDSALQKASEGTHDVWLWERAAKWDHSLHCHKIMYHATWNTPGIDTLAVYPGTSNCVLIRSSANL</sequence>
<dbReference type="InterPro" id="IPR053008">
    <property type="entry name" value="Phomopsin_biosynth_assoc"/>
</dbReference>
<reference evidence="1 2" key="1">
    <citation type="journal article" date="2013" name="BMC Genomics">
        <title>Genomics-driven discovery of the pneumocandin biosynthetic gene cluster in the fungus Glarea lozoyensis.</title>
        <authorList>
            <person name="Chen L."/>
            <person name="Yue Q."/>
            <person name="Zhang X."/>
            <person name="Xiang M."/>
            <person name="Wang C."/>
            <person name="Li S."/>
            <person name="Che Y."/>
            <person name="Ortiz-Lopez F.J."/>
            <person name="Bills G.F."/>
            <person name="Liu X."/>
            <person name="An Z."/>
        </authorList>
    </citation>
    <scope>NUCLEOTIDE SEQUENCE [LARGE SCALE GENOMIC DNA]</scope>
    <source>
        <strain evidence="2">ATCC 20868 / MF5171</strain>
    </source>
</reference>